<evidence type="ECO:0000313" key="2">
    <source>
        <dbReference type="EMBL" id="RLV81455.1"/>
    </source>
</evidence>
<proteinExistence type="predicted"/>
<dbReference type="InterPro" id="IPR010982">
    <property type="entry name" value="Lambda_DNA-bd_dom_sf"/>
</dbReference>
<comment type="caution">
    <text evidence="2">The sequence shown here is derived from an EMBL/GenBank/DDBJ whole genome shotgun (WGS) entry which is preliminary data.</text>
</comment>
<protein>
    <recommendedName>
        <fullName evidence="1">HTH cro/C1-type domain-containing protein</fullName>
    </recommendedName>
</protein>
<dbReference type="Pfam" id="PF13560">
    <property type="entry name" value="HTH_31"/>
    <property type="match status" value="1"/>
</dbReference>
<dbReference type="Gene3D" id="1.10.260.40">
    <property type="entry name" value="lambda repressor-like DNA-binding domains"/>
    <property type="match status" value="1"/>
</dbReference>
<accession>A0A3L8RNQ9</accession>
<dbReference type="GO" id="GO:0003677">
    <property type="term" value="F:DNA binding"/>
    <property type="evidence" value="ECO:0007669"/>
    <property type="project" value="InterPro"/>
</dbReference>
<gene>
    <name evidence="2" type="ORF">D3C57_123760</name>
</gene>
<dbReference type="SUPFAM" id="SSF47413">
    <property type="entry name" value="lambda repressor-like DNA-binding domains"/>
    <property type="match status" value="1"/>
</dbReference>
<dbReference type="SMART" id="SM00530">
    <property type="entry name" value="HTH_XRE"/>
    <property type="match status" value="1"/>
</dbReference>
<dbReference type="PROSITE" id="PS50943">
    <property type="entry name" value="HTH_CROC1"/>
    <property type="match status" value="1"/>
</dbReference>
<dbReference type="InterPro" id="IPR001387">
    <property type="entry name" value="Cro/C1-type_HTH"/>
</dbReference>
<feature type="domain" description="HTH cro/C1-type" evidence="1">
    <location>
        <begin position="21"/>
        <end position="74"/>
    </location>
</feature>
<dbReference type="STRING" id="1343740.M271_19805"/>
<dbReference type="InterPro" id="IPR043917">
    <property type="entry name" value="DUF5753"/>
</dbReference>
<dbReference type="RefSeq" id="WP_121824723.1">
    <property type="nucleotide sequence ID" value="NC_022785.1"/>
</dbReference>
<dbReference type="Proteomes" id="UP000281594">
    <property type="component" value="Unassembled WGS sequence"/>
</dbReference>
<evidence type="ECO:0000259" key="1">
    <source>
        <dbReference type="PROSITE" id="PS50943"/>
    </source>
</evidence>
<sequence>MGAAEKLDPSSSVLAFAACELRRAREEAGMTQRALAKSVFVTPSLLAKLEAAQRVPSGEFAARVDEVLNTGGLFGRLWPLIMKYAYPSWFRPYVELEAQAQIIRSFELRVIPGLLQTEDYARAALEAGRLSNVDDLLAARLTRQDILTRENPPELWIILDENVLRRPAGVPRVMHDQLARVIEASETPTTVVQVVPYSAGPHAGVGSFHVLTLEEGPEVVFADGFAQGQLLPDPEHVRAALRAYDLLRAQALSPAASIDLLATTMKELQP</sequence>
<reference evidence="2 3" key="1">
    <citation type="journal article" date="2018" name="J. Biol. Chem.">
        <title>Discovery of the actinoplanic acid pathway in Streptomyces rapamycinicus reveals a genetically conserved synergism with rapamycin.</title>
        <authorList>
            <person name="Mrak P."/>
            <person name="Krastel P."/>
            <person name="Pivk Lukancic P."/>
            <person name="Tao J."/>
            <person name="Pistorius D."/>
            <person name="Moore C.M."/>
        </authorList>
    </citation>
    <scope>NUCLEOTIDE SEQUENCE [LARGE SCALE GENOMIC DNA]</scope>
    <source>
        <strain evidence="2 3">NRRL 5491</strain>
    </source>
</reference>
<dbReference type="PROSITE" id="PS51257">
    <property type="entry name" value="PROKAR_LIPOPROTEIN"/>
    <property type="match status" value="1"/>
</dbReference>
<dbReference type="EMBL" id="QYCY01000001">
    <property type="protein sequence ID" value="RLV81455.1"/>
    <property type="molecule type" value="Genomic_DNA"/>
</dbReference>
<dbReference type="AlphaFoldDB" id="A0A3L8RNQ9"/>
<evidence type="ECO:0000313" key="3">
    <source>
        <dbReference type="Proteomes" id="UP000281594"/>
    </source>
</evidence>
<dbReference type="Pfam" id="PF19054">
    <property type="entry name" value="DUF5753"/>
    <property type="match status" value="1"/>
</dbReference>
<name>A0A3L8RNQ9_STRRN</name>
<organism evidence="2 3">
    <name type="scientific">Streptomyces rapamycinicus (strain ATCC 29253 / DSM 41530 / NRRL 5491 / AYB-994)</name>
    <name type="common">Streptomyces hygroscopicus (strain ATCC 29253)</name>
    <dbReference type="NCBI Taxonomy" id="1343740"/>
    <lineage>
        <taxon>Bacteria</taxon>
        <taxon>Bacillati</taxon>
        <taxon>Actinomycetota</taxon>
        <taxon>Actinomycetes</taxon>
        <taxon>Kitasatosporales</taxon>
        <taxon>Streptomycetaceae</taxon>
        <taxon>Streptomyces</taxon>
        <taxon>Streptomyces violaceusniger group</taxon>
    </lineage>
</organism>
<dbReference type="CDD" id="cd00093">
    <property type="entry name" value="HTH_XRE"/>
    <property type="match status" value="1"/>
</dbReference>